<dbReference type="RefSeq" id="XP_024581829.1">
    <property type="nucleotide sequence ID" value="XM_024716207.2"/>
</dbReference>
<sequence>MKKRSRDQCIQRFKHVCDILMRSTFVSVSPHARSNISSYSSLNVGSSSKIRFSNTKWHVEHANSAPHAPSSSKSFSWVTSSSVSPTFAFTVVRFPSPSIKSNDTCEK</sequence>
<name>A0A0P1AXR0_PLAHL</name>
<accession>A0A0P1AXR0</accession>
<keyword evidence="2" id="KW-1185">Reference proteome</keyword>
<dbReference type="Proteomes" id="UP000054928">
    <property type="component" value="Unassembled WGS sequence"/>
</dbReference>
<evidence type="ECO:0000313" key="1">
    <source>
        <dbReference type="EMBL" id="CEG45460.1"/>
    </source>
</evidence>
<protein>
    <submittedName>
        <fullName evidence="1">Uncharacterized protein</fullName>
    </submittedName>
</protein>
<dbReference type="GeneID" id="36409860"/>
<organism evidence="1 2">
    <name type="scientific">Plasmopara halstedii</name>
    <name type="common">Downy mildew of sunflower</name>
    <dbReference type="NCBI Taxonomy" id="4781"/>
    <lineage>
        <taxon>Eukaryota</taxon>
        <taxon>Sar</taxon>
        <taxon>Stramenopiles</taxon>
        <taxon>Oomycota</taxon>
        <taxon>Peronosporomycetes</taxon>
        <taxon>Peronosporales</taxon>
        <taxon>Peronosporaceae</taxon>
        <taxon>Plasmopara</taxon>
    </lineage>
</organism>
<dbReference type="EMBL" id="CCYD01001572">
    <property type="protein sequence ID" value="CEG45460.1"/>
    <property type="molecule type" value="Genomic_DNA"/>
</dbReference>
<proteinExistence type="predicted"/>
<reference evidence="2" key="1">
    <citation type="submission" date="2014-09" db="EMBL/GenBank/DDBJ databases">
        <authorList>
            <person name="Sharma Rahul"/>
            <person name="Thines Marco"/>
        </authorList>
    </citation>
    <scope>NUCLEOTIDE SEQUENCE [LARGE SCALE GENOMIC DNA]</scope>
</reference>
<dbReference type="AlphaFoldDB" id="A0A0P1AXR0"/>
<evidence type="ECO:0000313" key="2">
    <source>
        <dbReference type="Proteomes" id="UP000054928"/>
    </source>
</evidence>